<dbReference type="PANTHER" id="PTHR46791">
    <property type="entry name" value="EXPRESSED PROTEIN"/>
    <property type="match status" value="1"/>
</dbReference>
<dbReference type="EMBL" id="JARJCW010000022">
    <property type="protein sequence ID" value="KAJ7213129.1"/>
    <property type="molecule type" value="Genomic_DNA"/>
</dbReference>
<evidence type="ECO:0000313" key="1">
    <source>
        <dbReference type="EMBL" id="KAJ7213129.1"/>
    </source>
</evidence>
<proteinExistence type="predicted"/>
<gene>
    <name evidence="1" type="ORF">GGX14DRAFT_534298</name>
</gene>
<sequence>MDGLPPFAHQALLEAFRTHYQRFVAAMSEIVGSQSDAIVIARLGDDLDEFAAIAAAAKEYTTLQTSLATMQNDIRLEYQDARSTASIHRFLRVSRTTAQNALIAEGIRQPQSNPFPSSGNSSFDNFITTREPPDTIATDSSSDDILDPNLPIPSAAEFPQEIQILAAQTRPMIRSTGPISNITDDELDMLIIRLRTHYRRAGLSMLNGMLRRLGYHIPMDRIRQSLLRIDPVRRIFERIRIRRREYRVLGPNSLWHHDGQHGGSVHNIRIERLWVDVTAQPYMAVAFSVLGTINSQLNFFAESWNEHRIQIRNGPNRSPIDMFVFDTFVNGVRGDRLPPEEENLTDEELETYGIDWQGLRDDTILHSQLQNNPYTEDATSWIGYTGPPPNLSEVSVQPPSNTLTEREIHIFEFLLPSQSNQQ</sequence>
<dbReference type="Proteomes" id="UP001219525">
    <property type="component" value="Unassembled WGS sequence"/>
</dbReference>
<protein>
    <submittedName>
        <fullName evidence="1">Uncharacterized protein</fullName>
    </submittedName>
</protein>
<evidence type="ECO:0000313" key="2">
    <source>
        <dbReference type="Proteomes" id="UP001219525"/>
    </source>
</evidence>
<name>A0AAD6YEY6_9AGAR</name>
<dbReference type="PANTHER" id="PTHR46791:SF5">
    <property type="entry name" value="CLR5 DOMAIN-CONTAINING PROTEIN-RELATED"/>
    <property type="match status" value="1"/>
</dbReference>
<dbReference type="AlphaFoldDB" id="A0AAD6YEY6"/>
<accession>A0AAD6YEY6</accession>
<organism evidence="1 2">
    <name type="scientific">Mycena pura</name>
    <dbReference type="NCBI Taxonomy" id="153505"/>
    <lineage>
        <taxon>Eukaryota</taxon>
        <taxon>Fungi</taxon>
        <taxon>Dikarya</taxon>
        <taxon>Basidiomycota</taxon>
        <taxon>Agaricomycotina</taxon>
        <taxon>Agaricomycetes</taxon>
        <taxon>Agaricomycetidae</taxon>
        <taxon>Agaricales</taxon>
        <taxon>Marasmiineae</taxon>
        <taxon>Mycenaceae</taxon>
        <taxon>Mycena</taxon>
    </lineage>
</organism>
<comment type="caution">
    <text evidence="1">The sequence shown here is derived from an EMBL/GenBank/DDBJ whole genome shotgun (WGS) entry which is preliminary data.</text>
</comment>
<keyword evidence="2" id="KW-1185">Reference proteome</keyword>
<reference evidence="1" key="1">
    <citation type="submission" date="2023-03" db="EMBL/GenBank/DDBJ databases">
        <title>Massive genome expansion in bonnet fungi (Mycena s.s.) driven by repeated elements and novel gene families across ecological guilds.</title>
        <authorList>
            <consortium name="Lawrence Berkeley National Laboratory"/>
            <person name="Harder C.B."/>
            <person name="Miyauchi S."/>
            <person name="Viragh M."/>
            <person name="Kuo A."/>
            <person name="Thoen E."/>
            <person name="Andreopoulos B."/>
            <person name="Lu D."/>
            <person name="Skrede I."/>
            <person name="Drula E."/>
            <person name="Henrissat B."/>
            <person name="Morin E."/>
            <person name="Kohler A."/>
            <person name="Barry K."/>
            <person name="LaButti K."/>
            <person name="Morin E."/>
            <person name="Salamov A."/>
            <person name="Lipzen A."/>
            <person name="Mereny Z."/>
            <person name="Hegedus B."/>
            <person name="Baldrian P."/>
            <person name="Stursova M."/>
            <person name="Weitz H."/>
            <person name="Taylor A."/>
            <person name="Grigoriev I.V."/>
            <person name="Nagy L.G."/>
            <person name="Martin F."/>
            <person name="Kauserud H."/>
        </authorList>
    </citation>
    <scope>NUCLEOTIDE SEQUENCE</scope>
    <source>
        <strain evidence="1">9144</strain>
    </source>
</reference>